<keyword evidence="4" id="KW-1185">Reference proteome</keyword>
<evidence type="ECO:0000313" key="4">
    <source>
        <dbReference type="Proteomes" id="UP000472277"/>
    </source>
</evidence>
<reference evidence="3" key="2">
    <citation type="submission" date="2025-09" db="UniProtKB">
        <authorList>
            <consortium name="Ensembl"/>
        </authorList>
    </citation>
    <scope>IDENTIFICATION</scope>
</reference>
<dbReference type="InterPro" id="IPR011993">
    <property type="entry name" value="PH-like_dom_sf"/>
</dbReference>
<protein>
    <recommendedName>
        <fullName evidence="2">PH domain-containing protein</fullName>
    </recommendedName>
</protein>
<feature type="region of interest" description="Disordered" evidence="1">
    <location>
        <begin position="1"/>
        <end position="22"/>
    </location>
</feature>
<organism evidence="3 4">
    <name type="scientific">Salmo trutta</name>
    <name type="common">Brown trout</name>
    <dbReference type="NCBI Taxonomy" id="8032"/>
    <lineage>
        <taxon>Eukaryota</taxon>
        <taxon>Metazoa</taxon>
        <taxon>Chordata</taxon>
        <taxon>Craniata</taxon>
        <taxon>Vertebrata</taxon>
        <taxon>Euteleostomi</taxon>
        <taxon>Actinopterygii</taxon>
        <taxon>Neopterygii</taxon>
        <taxon>Teleostei</taxon>
        <taxon>Protacanthopterygii</taxon>
        <taxon>Salmoniformes</taxon>
        <taxon>Salmonidae</taxon>
        <taxon>Salmoninae</taxon>
        <taxon>Salmo</taxon>
    </lineage>
</organism>
<evidence type="ECO:0000313" key="3">
    <source>
        <dbReference type="Ensembl" id="ENSSTUP00000007281.1"/>
    </source>
</evidence>
<dbReference type="SUPFAM" id="SSF50729">
    <property type="entry name" value="PH domain-like"/>
    <property type="match status" value="1"/>
</dbReference>
<reference evidence="3" key="1">
    <citation type="submission" date="2025-08" db="UniProtKB">
        <authorList>
            <consortium name="Ensembl"/>
        </authorList>
    </citation>
    <scope>IDENTIFICATION</scope>
</reference>
<dbReference type="AlphaFoldDB" id="A0A673WGE2"/>
<proteinExistence type="predicted"/>
<dbReference type="SMART" id="SM00233">
    <property type="entry name" value="PH"/>
    <property type="match status" value="1"/>
</dbReference>
<dbReference type="GeneTree" id="ENSGT00940000158850"/>
<name>A0A673WGE2_SALTR</name>
<evidence type="ECO:0000259" key="2">
    <source>
        <dbReference type="PROSITE" id="PS50003"/>
    </source>
</evidence>
<sequence>LNNHTGVEGTLIKKSQQKRRTSPCNYKERLFVLDTQDLTYSEQRPGKKPSQKGCIELSRIKCVEIVCSEAPIPCSNKYPFQVVHDNCYLYIFAPDNDCRQRWVRKNKYV</sequence>
<dbReference type="PROSITE" id="PS50003">
    <property type="entry name" value="PH_DOMAIN"/>
    <property type="match status" value="1"/>
</dbReference>
<dbReference type="Ensembl" id="ENSSTUT00000007738.1">
    <property type="protein sequence ID" value="ENSSTUP00000007281.1"/>
    <property type="gene ID" value="ENSSTUG00000003555.1"/>
</dbReference>
<accession>A0A673WGE2</accession>
<dbReference type="OMA" id="YPFQISH"/>
<dbReference type="InParanoid" id="A0A673WGE2"/>
<dbReference type="Proteomes" id="UP000472277">
    <property type="component" value="Chromosome 3"/>
</dbReference>
<evidence type="ECO:0000256" key="1">
    <source>
        <dbReference type="SAM" id="MobiDB-lite"/>
    </source>
</evidence>
<dbReference type="Gene3D" id="2.30.29.30">
    <property type="entry name" value="Pleckstrin-homology domain (PH domain)/Phosphotyrosine-binding domain (PTB)"/>
    <property type="match status" value="1"/>
</dbReference>
<feature type="domain" description="PH" evidence="2">
    <location>
        <begin position="4"/>
        <end position="109"/>
    </location>
</feature>
<dbReference type="InterPro" id="IPR001849">
    <property type="entry name" value="PH_domain"/>
</dbReference>
<dbReference type="Pfam" id="PF00169">
    <property type="entry name" value="PH"/>
    <property type="match status" value="1"/>
</dbReference>